<comment type="caution">
    <text evidence="1">The sequence shown here is derived from an EMBL/GenBank/DDBJ whole genome shotgun (WGS) entry which is preliminary data.</text>
</comment>
<dbReference type="AlphaFoldDB" id="A0A366CXQ2"/>
<dbReference type="Proteomes" id="UP000252086">
    <property type="component" value="Unassembled WGS sequence"/>
</dbReference>
<reference evidence="1 2" key="1">
    <citation type="submission" date="2018-06" db="EMBL/GenBank/DDBJ databases">
        <title>Genomic Encyclopedia of Type Strains, Phase III (KMG-III): the genomes of soil and plant-associated and newly described type strains.</title>
        <authorList>
            <person name="Whitman W."/>
        </authorList>
    </citation>
    <scope>NUCLEOTIDE SEQUENCE [LARGE SCALE GENOMIC DNA]</scope>
    <source>
        <strain evidence="1 2">CECT 7732</strain>
    </source>
</reference>
<keyword evidence="2" id="KW-1185">Reference proteome</keyword>
<accession>A0A366CXQ2</accession>
<dbReference type="EMBL" id="QNRF01000005">
    <property type="protein sequence ID" value="RBO82617.1"/>
    <property type="molecule type" value="Genomic_DNA"/>
</dbReference>
<name>A0A366CXQ2_9GAMM</name>
<sequence length="56" mass="6308">MTTILLAIFKTMLTKLVTEKVLIAVFLHVAEFLTKKSTNTLDDKLVDEVKKALNES</sequence>
<gene>
    <name evidence="1" type="ORF">DFP76_10582</name>
</gene>
<protein>
    <submittedName>
        <fullName evidence="1">Uncharacterized protein</fullName>
    </submittedName>
</protein>
<evidence type="ECO:0000313" key="1">
    <source>
        <dbReference type="EMBL" id="RBO82617.1"/>
    </source>
</evidence>
<evidence type="ECO:0000313" key="2">
    <source>
        <dbReference type="Proteomes" id="UP000252086"/>
    </source>
</evidence>
<organism evidence="1 2">
    <name type="scientific">Marinomonas aquiplantarum</name>
    <dbReference type="NCBI Taxonomy" id="491951"/>
    <lineage>
        <taxon>Bacteria</taxon>
        <taxon>Pseudomonadati</taxon>
        <taxon>Pseudomonadota</taxon>
        <taxon>Gammaproteobacteria</taxon>
        <taxon>Oceanospirillales</taxon>
        <taxon>Oceanospirillaceae</taxon>
        <taxon>Marinomonas</taxon>
    </lineage>
</organism>
<proteinExistence type="predicted"/>